<protein>
    <recommendedName>
        <fullName evidence="10">Odorant receptor</fullName>
    </recommendedName>
</protein>
<feature type="transmembrane region" description="Helical" evidence="10">
    <location>
        <begin position="53"/>
        <end position="72"/>
    </location>
</feature>
<sequence>MKVVGFWYAETKRGKRILVATLIYTVAALIFAIAVVGVDLYHIWGDLYEVTEVLAAVIPVISSIIKLSIAIVRRNELIDLIVFSEKNFWNVKYDSFGQRILKQCEKRSIIVLGSMAFTVQGTVISYLIKPLIENYRLNGTDRVLPFRLYVDLPLSVTPYYEITYLIESLSTIHTGIVFLCFDNLLSIFNVHVVAQFKILQHRLETLCDECVHHVSDGIPVTRGPHLAANEKYSEDIFGKNVILKTPTDCVKSRIQQNHADLGKTVNDKLKACVKHHLFLFDYIERLEHVFNQMLFCQIGVTSCLICFAGFETFLAGRLVFIFHFLASIFQTLIFTWTCNEISLESAKVGEATFRSKWYLMPTSEAGTSLRNSLMLITIRSRRNCCLTAGKFHAISLQTFTNIMRTNLSYLSVLRQMSEET</sequence>
<dbReference type="PANTHER" id="PTHR21137:SF3">
    <property type="entry name" value="ODORANT RECEPTOR 30A-RELATED"/>
    <property type="match status" value="1"/>
</dbReference>
<evidence type="ECO:0000256" key="5">
    <source>
        <dbReference type="ARBA" id="ARBA00022725"/>
    </source>
</evidence>
<keyword evidence="9 10" id="KW-0807">Transducer</keyword>
<evidence type="ECO:0000313" key="11">
    <source>
        <dbReference type="Proteomes" id="UP000829291"/>
    </source>
</evidence>
<keyword evidence="4 10" id="KW-0812">Transmembrane</keyword>
<comment type="caution">
    <text evidence="10">Lacks conserved residue(s) required for the propagation of feature annotation.</text>
</comment>
<keyword evidence="7 10" id="KW-0472">Membrane</keyword>
<name>A0ABM3FEE3_NEOLC</name>
<evidence type="ECO:0000256" key="1">
    <source>
        <dbReference type="ARBA" id="ARBA00004651"/>
    </source>
</evidence>
<evidence type="ECO:0000256" key="7">
    <source>
        <dbReference type="ARBA" id="ARBA00023136"/>
    </source>
</evidence>
<accession>A0ABM3FEE3</accession>
<comment type="similarity">
    <text evidence="10">Belongs to the insect chemoreceptor superfamily. Heteromeric odorant receptor channel (TC 1.A.69) family.</text>
</comment>
<keyword evidence="11" id="KW-1185">Reference proteome</keyword>
<dbReference type="Pfam" id="PF02949">
    <property type="entry name" value="7tm_6"/>
    <property type="match status" value="1"/>
</dbReference>
<evidence type="ECO:0000256" key="2">
    <source>
        <dbReference type="ARBA" id="ARBA00022475"/>
    </source>
</evidence>
<evidence type="ECO:0000256" key="4">
    <source>
        <dbReference type="ARBA" id="ARBA00022692"/>
    </source>
</evidence>
<feature type="transmembrane region" description="Helical" evidence="10">
    <location>
        <begin position="172"/>
        <end position="194"/>
    </location>
</feature>
<feature type="transmembrane region" description="Helical" evidence="10">
    <location>
        <begin position="294"/>
        <end position="314"/>
    </location>
</feature>
<feature type="transmembrane region" description="Helical" evidence="10">
    <location>
        <begin position="21"/>
        <end position="41"/>
    </location>
</feature>
<dbReference type="InterPro" id="IPR004117">
    <property type="entry name" value="7tm6_olfct_rcpt"/>
</dbReference>
<dbReference type="RefSeq" id="XP_046586392.1">
    <property type="nucleotide sequence ID" value="XM_046730436.1"/>
</dbReference>
<keyword evidence="2" id="KW-1003">Cell membrane</keyword>
<keyword evidence="6 10" id="KW-1133">Transmembrane helix</keyword>
<evidence type="ECO:0000256" key="10">
    <source>
        <dbReference type="RuleBase" id="RU351113"/>
    </source>
</evidence>
<keyword evidence="3 10" id="KW-0716">Sensory transduction</keyword>
<evidence type="ECO:0000256" key="8">
    <source>
        <dbReference type="ARBA" id="ARBA00023170"/>
    </source>
</evidence>
<keyword evidence="5 10" id="KW-0552">Olfaction</keyword>
<dbReference type="Proteomes" id="UP000829291">
    <property type="component" value="Chromosome 1"/>
</dbReference>
<proteinExistence type="inferred from homology"/>
<dbReference type="GeneID" id="107226473"/>
<organism evidence="11 12">
    <name type="scientific">Neodiprion lecontei</name>
    <name type="common">Redheaded pine sawfly</name>
    <dbReference type="NCBI Taxonomy" id="441921"/>
    <lineage>
        <taxon>Eukaryota</taxon>
        <taxon>Metazoa</taxon>
        <taxon>Ecdysozoa</taxon>
        <taxon>Arthropoda</taxon>
        <taxon>Hexapoda</taxon>
        <taxon>Insecta</taxon>
        <taxon>Pterygota</taxon>
        <taxon>Neoptera</taxon>
        <taxon>Endopterygota</taxon>
        <taxon>Hymenoptera</taxon>
        <taxon>Tenthredinoidea</taxon>
        <taxon>Diprionidae</taxon>
        <taxon>Diprioninae</taxon>
        <taxon>Neodiprion</taxon>
    </lineage>
</organism>
<evidence type="ECO:0000256" key="3">
    <source>
        <dbReference type="ARBA" id="ARBA00022606"/>
    </source>
</evidence>
<feature type="transmembrane region" description="Helical" evidence="10">
    <location>
        <begin position="109"/>
        <end position="128"/>
    </location>
</feature>
<dbReference type="PANTHER" id="PTHR21137">
    <property type="entry name" value="ODORANT RECEPTOR"/>
    <property type="match status" value="1"/>
</dbReference>
<evidence type="ECO:0000256" key="6">
    <source>
        <dbReference type="ARBA" id="ARBA00022989"/>
    </source>
</evidence>
<keyword evidence="8 10" id="KW-0675">Receptor</keyword>
<comment type="subcellular location">
    <subcellularLocation>
        <location evidence="1 10">Cell membrane</location>
        <topology evidence="1 10">Multi-pass membrane protein</topology>
    </subcellularLocation>
</comment>
<evidence type="ECO:0000313" key="12">
    <source>
        <dbReference type="RefSeq" id="XP_046586392.1"/>
    </source>
</evidence>
<reference evidence="12" key="1">
    <citation type="submission" date="2025-08" db="UniProtKB">
        <authorList>
            <consortium name="RefSeq"/>
        </authorList>
    </citation>
    <scope>IDENTIFICATION</scope>
    <source>
        <tissue evidence="12">Thorax and Abdomen</tissue>
    </source>
</reference>
<gene>
    <name evidence="12" type="primary">LOC107226473</name>
</gene>
<evidence type="ECO:0000256" key="9">
    <source>
        <dbReference type="ARBA" id="ARBA00023224"/>
    </source>
</evidence>